<evidence type="ECO:0000313" key="2">
    <source>
        <dbReference type="Proteomes" id="UP000004310"/>
    </source>
</evidence>
<reference evidence="1 2" key="1">
    <citation type="journal article" date="2010" name="J. Bacteriol.">
        <title>Genome sequence of Fulvimarina pelagi HTCC2506T, a Mn(II)-oxidizing alphaproteobacterium possessing an aerobic anoxygenic photosynthetic gene cluster and Xanthorhodopsin.</title>
        <authorList>
            <person name="Kang I."/>
            <person name="Oh H.M."/>
            <person name="Lim S.I."/>
            <person name="Ferriera S."/>
            <person name="Giovannoni S.J."/>
            <person name="Cho J.C."/>
        </authorList>
    </citation>
    <scope>NUCLEOTIDE SEQUENCE [LARGE SCALE GENOMIC DNA]</scope>
    <source>
        <strain evidence="1 2">HTCC2506</strain>
    </source>
</reference>
<proteinExistence type="predicted"/>
<organism evidence="1 2">
    <name type="scientific">Fulvimarina pelagi HTCC2506</name>
    <dbReference type="NCBI Taxonomy" id="314231"/>
    <lineage>
        <taxon>Bacteria</taxon>
        <taxon>Pseudomonadati</taxon>
        <taxon>Pseudomonadota</taxon>
        <taxon>Alphaproteobacteria</taxon>
        <taxon>Hyphomicrobiales</taxon>
        <taxon>Aurantimonadaceae</taxon>
        <taxon>Fulvimarina</taxon>
    </lineage>
</organism>
<gene>
    <name evidence="1" type="ORF">FP2506_01813</name>
</gene>
<dbReference type="EMBL" id="AATP01000014">
    <property type="protein sequence ID" value="EAU39678.1"/>
    <property type="molecule type" value="Genomic_DNA"/>
</dbReference>
<dbReference type="Proteomes" id="UP000004310">
    <property type="component" value="Unassembled WGS sequence"/>
</dbReference>
<comment type="caution">
    <text evidence="1">The sequence shown here is derived from an EMBL/GenBank/DDBJ whole genome shotgun (WGS) entry which is preliminary data.</text>
</comment>
<name>Q0FXH2_9HYPH</name>
<protein>
    <submittedName>
        <fullName evidence="1">Uncharacterized protein</fullName>
    </submittedName>
</protein>
<keyword evidence="2" id="KW-1185">Reference proteome</keyword>
<accession>Q0FXH2</accession>
<sequence length="35" mass="3796">MTLDVLGINLAESAFQLHGVNAADRVVLKRRVACD</sequence>
<evidence type="ECO:0000313" key="1">
    <source>
        <dbReference type="EMBL" id="EAU39678.1"/>
    </source>
</evidence>
<dbReference type="HOGENOM" id="CLU_3365141_0_0_5"/>
<dbReference type="AlphaFoldDB" id="Q0FXH2"/>